<keyword evidence="2" id="KW-1185">Reference proteome</keyword>
<dbReference type="Proteomes" id="UP001163046">
    <property type="component" value="Unassembled WGS sequence"/>
</dbReference>
<evidence type="ECO:0000313" key="2">
    <source>
        <dbReference type="Proteomes" id="UP001163046"/>
    </source>
</evidence>
<organism evidence="1 2">
    <name type="scientific">Desmophyllum pertusum</name>
    <dbReference type="NCBI Taxonomy" id="174260"/>
    <lineage>
        <taxon>Eukaryota</taxon>
        <taxon>Metazoa</taxon>
        <taxon>Cnidaria</taxon>
        <taxon>Anthozoa</taxon>
        <taxon>Hexacorallia</taxon>
        <taxon>Scleractinia</taxon>
        <taxon>Caryophylliina</taxon>
        <taxon>Caryophylliidae</taxon>
        <taxon>Desmophyllum</taxon>
    </lineage>
</organism>
<accession>A0A9W9YDD6</accession>
<gene>
    <name evidence="1" type="primary">VPS13B_2</name>
    <name evidence="1" type="ORF">OS493_014909</name>
</gene>
<comment type="caution">
    <text evidence="1">The sequence shown here is derived from an EMBL/GenBank/DDBJ whole genome shotgun (WGS) entry which is preliminary data.</text>
</comment>
<reference evidence="1" key="1">
    <citation type="submission" date="2023-01" db="EMBL/GenBank/DDBJ databases">
        <title>Genome assembly of the deep-sea coral Lophelia pertusa.</title>
        <authorList>
            <person name="Herrera S."/>
            <person name="Cordes E."/>
        </authorList>
    </citation>
    <scope>NUCLEOTIDE SEQUENCE</scope>
    <source>
        <strain evidence="1">USNM1676648</strain>
        <tissue evidence="1">Polyp</tissue>
    </source>
</reference>
<dbReference type="AlphaFoldDB" id="A0A9W9YDD6"/>
<dbReference type="EMBL" id="MU827784">
    <property type="protein sequence ID" value="KAJ7334585.1"/>
    <property type="molecule type" value="Genomic_DNA"/>
</dbReference>
<dbReference type="OrthoDB" id="445152at2759"/>
<evidence type="ECO:0000313" key="1">
    <source>
        <dbReference type="EMBL" id="KAJ7334585.1"/>
    </source>
</evidence>
<sequence length="152" mass="17477">MKGDDFFDAQVGVSSIMGWNIGDCVVEVLLDLQQRKALRQMKGRFLRLGRILRGSLFDNNDISSLEIPELTFNTDEFLKVHNEALALRRYGAFFLDYLYTMEIEPEKDPESVNESQVEGLEVVGEIRLVKEFVFQKDDCGSNTFTTLYKYDA</sequence>
<name>A0A9W9YDD6_9CNID</name>
<proteinExistence type="predicted"/>
<protein>
    <submittedName>
        <fullName evidence="1">Vacuolar protein sorting-associated protein 13B</fullName>
    </submittedName>
</protein>